<accession>A0A0P9C7D7</accession>
<evidence type="ECO:0000313" key="2">
    <source>
        <dbReference type="Proteomes" id="UP000183104"/>
    </source>
</evidence>
<dbReference type="RefSeq" id="WP_054966956.1">
    <property type="nucleotide sequence ID" value="NZ_FMUN01000001.1"/>
</dbReference>
<dbReference type="InterPro" id="IPR021890">
    <property type="entry name" value="DUF3501"/>
</dbReference>
<evidence type="ECO:0000313" key="1">
    <source>
        <dbReference type="EMBL" id="SCX77092.1"/>
    </source>
</evidence>
<dbReference type="STRING" id="381306.AN478_12560"/>
<dbReference type="EMBL" id="FMUN01000001">
    <property type="protein sequence ID" value="SCX77092.1"/>
    <property type="molecule type" value="Genomic_DNA"/>
</dbReference>
<keyword evidence="2" id="KW-1185">Reference proteome</keyword>
<dbReference type="Proteomes" id="UP000183104">
    <property type="component" value="Unassembled WGS sequence"/>
</dbReference>
<dbReference type="AlphaFoldDB" id="A0A0P9C7D7"/>
<dbReference type="PATRIC" id="fig|381306.5.peg.1664"/>
<protein>
    <recommendedName>
        <fullName evidence="3">DUF3501 family protein</fullName>
    </recommendedName>
</protein>
<name>A0A0P9C7D7_9GAMM</name>
<gene>
    <name evidence="1" type="ORF">SAMN05661077_0344</name>
</gene>
<dbReference type="OrthoDB" id="9780579at2"/>
<organism evidence="1 2">
    <name type="scientific">Thiohalorhabdus denitrificans</name>
    <dbReference type="NCBI Taxonomy" id="381306"/>
    <lineage>
        <taxon>Bacteria</taxon>
        <taxon>Pseudomonadati</taxon>
        <taxon>Pseudomonadota</taxon>
        <taxon>Gammaproteobacteria</taxon>
        <taxon>Thiohalorhabdales</taxon>
        <taxon>Thiohalorhabdaceae</taxon>
        <taxon>Thiohalorhabdus</taxon>
    </lineage>
</organism>
<sequence>MQAITQQDLLSLEDYERRRKEIQERIQAHKVERRLDLDDHISLFFEDRDTMWYQVQEMARAERLYKPEELKDELDVYNPLIPDGSNLKATMMIQYDAREERMARLAELVGIEHRVWVRVDGHDKVYAHADEDLDRSTEDKTSTVHFMRFELDPDMIHAWKGGSPVHAGTDHDKRQLEVTVPERLHEKLANDFD</sequence>
<reference evidence="2" key="1">
    <citation type="submission" date="2016-10" db="EMBL/GenBank/DDBJ databases">
        <authorList>
            <person name="Varghese N."/>
        </authorList>
    </citation>
    <scope>NUCLEOTIDE SEQUENCE [LARGE SCALE GENOMIC DNA]</scope>
    <source>
        <strain evidence="2">HL 19</strain>
    </source>
</reference>
<proteinExistence type="predicted"/>
<dbReference type="Pfam" id="PF12007">
    <property type="entry name" value="DUF3501"/>
    <property type="match status" value="1"/>
</dbReference>
<evidence type="ECO:0008006" key="3">
    <source>
        <dbReference type="Google" id="ProtNLM"/>
    </source>
</evidence>